<dbReference type="GO" id="GO:0051082">
    <property type="term" value="F:unfolded protein binding"/>
    <property type="evidence" value="ECO:0007669"/>
    <property type="project" value="UniProtKB-UniRule"/>
</dbReference>
<organism evidence="17 18">
    <name type="scientific">Marininema mesophilum</name>
    <dbReference type="NCBI Taxonomy" id="1048340"/>
    <lineage>
        <taxon>Bacteria</taxon>
        <taxon>Bacillati</taxon>
        <taxon>Bacillota</taxon>
        <taxon>Bacilli</taxon>
        <taxon>Bacillales</taxon>
        <taxon>Thermoactinomycetaceae</taxon>
        <taxon>Marininema</taxon>
    </lineage>
</organism>
<dbReference type="HAMAP" id="MF_01152">
    <property type="entry name" value="DnaJ"/>
    <property type="match status" value="1"/>
</dbReference>
<dbReference type="PROSITE" id="PS50076">
    <property type="entry name" value="DNAJ_2"/>
    <property type="match status" value="1"/>
</dbReference>
<dbReference type="Pfam" id="PF00226">
    <property type="entry name" value="DnaJ"/>
    <property type="match status" value="1"/>
</dbReference>
<evidence type="ECO:0000313" key="18">
    <source>
        <dbReference type="Proteomes" id="UP000198534"/>
    </source>
</evidence>
<dbReference type="Gene3D" id="2.60.260.20">
    <property type="entry name" value="Urease metallochaperone UreE, N-terminal domain"/>
    <property type="match status" value="2"/>
</dbReference>
<dbReference type="GO" id="GO:0042026">
    <property type="term" value="P:protein refolding"/>
    <property type="evidence" value="ECO:0007669"/>
    <property type="project" value="TreeGrafter"/>
</dbReference>
<reference evidence="17 18" key="1">
    <citation type="submission" date="2016-10" db="EMBL/GenBank/DDBJ databases">
        <authorList>
            <person name="de Groot N.N."/>
        </authorList>
    </citation>
    <scope>NUCLEOTIDE SEQUENCE [LARGE SCALE GENOMIC DNA]</scope>
    <source>
        <strain evidence="17 18">DSM 45610</strain>
    </source>
</reference>
<feature type="binding site" evidence="13">
    <location>
        <position position="143"/>
    </location>
    <ligand>
        <name>Zn(2+)</name>
        <dbReference type="ChEBI" id="CHEBI:29105"/>
        <label>1</label>
    </ligand>
</feature>
<feature type="repeat" description="CXXCXGXG motif" evidence="13">
    <location>
        <begin position="160"/>
        <end position="167"/>
    </location>
</feature>
<proteinExistence type="inferred from homology"/>
<dbReference type="FunFam" id="2.10.230.10:FF:000002">
    <property type="entry name" value="Molecular chaperone DnaJ"/>
    <property type="match status" value="1"/>
</dbReference>
<dbReference type="EMBL" id="FNNQ01000001">
    <property type="protein sequence ID" value="SDW15469.1"/>
    <property type="molecule type" value="Genomic_DNA"/>
</dbReference>
<feature type="domain" description="CR-type" evidence="16">
    <location>
        <begin position="130"/>
        <end position="212"/>
    </location>
</feature>
<keyword evidence="7 13" id="KW-0863">Zinc-finger</keyword>
<keyword evidence="4 13" id="KW-0235">DNA replication</keyword>
<evidence type="ECO:0000256" key="4">
    <source>
        <dbReference type="ARBA" id="ARBA00022705"/>
    </source>
</evidence>
<feature type="binding site" evidence="13">
    <location>
        <position position="200"/>
    </location>
    <ligand>
        <name>Zn(2+)</name>
        <dbReference type="ChEBI" id="CHEBI:29105"/>
        <label>1</label>
    </ligand>
</feature>
<dbReference type="SUPFAM" id="SSF49493">
    <property type="entry name" value="HSP40/DnaJ peptide-binding domain"/>
    <property type="match status" value="2"/>
</dbReference>
<keyword evidence="6 13" id="KW-0677">Repeat</keyword>
<evidence type="ECO:0000256" key="6">
    <source>
        <dbReference type="ARBA" id="ARBA00022737"/>
    </source>
</evidence>
<dbReference type="SUPFAM" id="SSF46565">
    <property type="entry name" value="Chaperone J-domain"/>
    <property type="match status" value="1"/>
</dbReference>
<keyword evidence="3 13" id="KW-0963">Cytoplasm</keyword>
<dbReference type="SMART" id="SM00271">
    <property type="entry name" value="DnaJ"/>
    <property type="match status" value="1"/>
</dbReference>
<feature type="repeat" description="CXXCXGXG motif" evidence="13">
    <location>
        <begin position="200"/>
        <end position="207"/>
    </location>
</feature>
<evidence type="ECO:0000256" key="14">
    <source>
        <dbReference type="PROSITE-ProRule" id="PRU00546"/>
    </source>
</evidence>
<comment type="cofactor">
    <cofactor evidence="13">
        <name>Zn(2+)</name>
        <dbReference type="ChEBI" id="CHEBI:29105"/>
    </cofactor>
    <text evidence="13">Binds 2 Zn(2+) ions per monomer.</text>
</comment>
<evidence type="ECO:0000256" key="8">
    <source>
        <dbReference type="ARBA" id="ARBA00022833"/>
    </source>
</evidence>
<dbReference type="PROSITE" id="PS51188">
    <property type="entry name" value="ZF_CR"/>
    <property type="match status" value="1"/>
</dbReference>
<dbReference type="InterPro" id="IPR001305">
    <property type="entry name" value="HSP_DnaJ_Cys-rich_dom"/>
</dbReference>
<dbReference type="NCBIfam" id="TIGR02349">
    <property type="entry name" value="DnaJ_bact"/>
    <property type="match status" value="1"/>
</dbReference>
<feature type="repeat" description="CXXCXGXG motif" evidence="13">
    <location>
        <begin position="186"/>
        <end position="193"/>
    </location>
</feature>
<dbReference type="Pfam" id="PF00684">
    <property type="entry name" value="DnaJ_CXXCXGXG"/>
    <property type="match status" value="1"/>
</dbReference>
<dbReference type="Proteomes" id="UP000198534">
    <property type="component" value="Unassembled WGS sequence"/>
</dbReference>
<dbReference type="AlphaFoldDB" id="A0A1H2R9V6"/>
<dbReference type="InterPro" id="IPR001623">
    <property type="entry name" value="DnaJ_domain"/>
</dbReference>
<evidence type="ECO:0000256" key="1">
    <source>
        <dbReference type="ARBA" id="ARBA00004496"/>
    </source>
</evidence>
<dbReference type="InterPro" id="IPR018253">
    <property type="entry name" value="DnaJ_domain_CS"/>
</dbReference>
<dbReference type="NCBIfam" id="NF008035">
    <property type="entry name" value="PRK10767.1"/>
    <property type="match status" value="1"/>
</dbReference>
<dbReference type="InterPro" id="IPR012724">
    <property type="entry name" value="DnaJ"/>
</dbReference>
<comment type="subunit">
    <text evidence="2 13">Homodimer.</text>
</comment>
<feature type="repeat" description="CXXCXGXG motif" evidence="13">
    <location>
        <begin position="143"/>
        <end position="150"/>
    </location>
</feature>
<dbReference type="Gene3D" id="1.10.287.110">
    <property type="entry name" value="DnaJ domain"/>
    <property type="match status" value="1"/>
</dbReference>
<dbReference type="CDD" id="cd10747">
    <property type="entry name" value="DnaJ_C"/>
    <property type="match status" value="1"/>
</dbReference>
<comment type="function">
    <text evidence="13">Participates actively in the response to hyperosmotic and heat shock by preventing the aggregation of stress-denatured proteins and by disaggregating proteins, also in an autonomous, DnaK-independent fashion. Unfolded proteins bind initially to DnaJ; upon interaction with the DnaJ-bound protein, DnaK hydrolyzes its bound ATP, resulting in the formation of a stable complex. GrpE releases ADP from DnaK; ATP binding to DnaK triggers the release of the substrate protein, thus completing the reaction cycle. Several rounds of ATP-dependent interactions between DnaJ, DnaK and GrpE are required for fully efficient folding. Also involved, together with DnaK and GrpE, in the DNA replication of plasmids through activation of initiation proteins.</text>
</comment>
<evidence type="ECO:0000256" key="11">
    <source>
        <dbReference type="ARBA" id="ARBA00061004"/>
    </source>
</evidence>
<dbReference type="GO" id="GO:0009408">
    <property type="term" value="P:response to heat"/>
    <property type="evidence" value="ECO:0007669"/>
    <property type="project" value="InterPro"/>
</dbReference>
<gene>
    <name evidence="13" type="primary">dnaJ</name>
    <name evidence="17" type="ORF">SAMN05444487_101403</name>
</gene>
<keyword evidence="10 13" id="KW-0143">Chaperone</keyword>
<comment type="similarity">
    <text evidence="11 13">Belongs to the DnaJ family.</text>
</comment>
<dbReference type="RefSeq" id="WP_177167846.1">
    <property type="nucleotide sequence ID" value="NZ_FNNQ01000001.1"/>
</dbReference>
<evidence type="ECO:0000256" key="5">
    <source>
        <dbReference type="ARBA" id="ARBA00022723"/>
    </source>
</evidence>
<dbReference type="PANTHER" id="PTHR43096">
    <property type="entry name" value="DNAJ HOMOLOG 1, MITOCHONDRIAL-RELATED"/>
    <property type="match status" value="1"/>
</dbReference>
<evidence type="ECO:0000256" key="3">
    <source>
        <dbReference type="ARBA" id="ARBA00022490"/>
    </source>
</evidence>
<keyword evidence="5 13" id="KW-0479">Metal-binding</keyword>
<dbReference type="InterPro" id="IPR036869">
    <property type="entry name" value="J_dom_sf"/>
</dbReference>
<evidence type="ECO:0000256" key="13">
    <source>
        <dbReference type="HAMAP-Rule" id="MF_01152"/>
    </source>
</evidence>
<keyword evidence="9 13" id="KW-0346">Stress response</keyword>
<dbReference type="PROSITE" id="PS00636">
    <property type="entry name" value="DNAJ_1"/>
    <property type="match status" value="1"/>
</dbReference>
<dbReference type="CDD" id="cd06257">
    <property type="entry name" value="DnaJ"/>
    <property type="match status" value="1"/>
</dbReference>
<comment type="subcellular location">
    <subcellularLocation>
        <location evidence="1 13">Cytoplasm</location>
    </subcellularLocation>
</comment>
<dbReference type="CDD" id="cd10719">
    <property type="entry name" value="DnaJ_zf"/>
    <property type="match status" value="1"/>
</dbReference>
<dbReference type="InterPro" id="IPR008971">
    <property type="entry name" value="HSP40/DnaJ_pept-bd"/>
</dbReference>
<evidence type="ECO:0000256" key="10">
    <source>
        <dbReference type="ARBA" id="ARBA00023186"/>
    </source>
</evidence>
<keyword evidence="18" id="KW-1185">Reference proteome</keyword>
<dbReference type="PRINTS" id="PR00625">
    <property type="entry name" value="JDOMAIN"/>
</dbReference>
<feature type="binding site" evidence="13">
    <location>
        <position position="160"/>
    </location>
    <ligand>
        <name>Zn(2+)</name>
        <dbReference type="ChEBI" id="CHEBI:29105"/>
        <label>2</label>
    </ligand>
</feature>
<dbReference type="GO" id="GO:0008270">
    <property type="term" value="F:zinc ion binding"/>
    <property type="evidence" value="ECO:0007669"/>
    <property type="project" value="UniProtKB-UniRule"/>
</dbReference>
<name>A0A1H2R9V6_9BACL</name>
<evidence type="ECO:0000259" key="15">
    <source>
        <dbReference type="PROSITE" id="PS50076"/>
    </source>
</evidence>
<dbReference type="InterPro" id="IPR002939">
    <property type="entry name" value="DnaJ_C"/>
</dbReference>
<evidence type="ECO:0000313" key="17">
    <source>
        <dbReference type="EMBL" id="SDW15469.1"/>
    </source>
</evidence>
<dbReference type="FunFam" id="1.10.287.110:FF:000031">
    <property type="entry name" value="Molecular chaperone DnaJ"/>
    <property type="match status" value="1"/>
</dbReference>
<comment type="domain">
    <text evidence="13">The J domain is necessary and sufficient to stimulate DnaK ATPase activity. Zinc center 1 plays an important role in the autonomous, DnaK-independent chaperone activity of DnaJ. Zinc center 2 is essential for interaction with DnaK and for DnaJ activity.</text>
</comment>
<protein>
    <recommendedName>
        <fullName evidence="12 13">Chaperone protein DnaJ</fullName>
    </recommendedName>
</protein>
<evidence type="ECO:0000259" key="16">
    <source>
        <dbReference type="PROSITE" id="PS51188"/>
    </source>
</evidence>
<feature type="zinc finger region" description="CR-type" evidence="14">
    <location>
        <begin position="130"/>
        <end position="212"/>
    </location>
</feature>
<dbReference type="GO" id="GO:0005737">
    <property type="term" value="C:cytoplasm"/>
    <property type="evidence" value="ECO:0007669"/>
    <property type="project" value="UniProtKB-SubCell"/>
</dbReference>
<evidence type="ECO:0000256" key="9">
    <source>
        <dbReference type="ARBA" id="ARBA00023016"/>
    </source>
</evidence>
<dbReference type="STRING" id="1048340.SAMN05444487_101403"/>
<evidence type="ECO:0000256" key="7">
    <source>
        <dbReference type="ARBA" id="ARBA00022771"/>
    </source>
</evidence>
<feature type="binding site" evidence="13">
    <location>
        <position position="146"/>
    </location>
    <ligand>
        <name>Zn(2+)</name>
        <dbReference type="ChEBI" id="CHEBI:29105"/>
        <label>1</label>
    </ligand>
</feature>
<dbReference type="GO" id="GO:0005524">
    <property type="term" value="F:ATP binding"/>
    <property type="evidence" value="ECO:0007669"/>
    <property type="project" value="InterPro"/>
</dbReference>
<dbReference type="Pfam" id="PF01556">
    <property type="entry name" value="DnaJ_C"/>
    <property type="match status" value="1"/>
</dbReference>
<keyword evidence="8 13" id="KW-0862">Zinc</keyword>
<feature type="domain" description="J" evidence="15">
    <location>
        <begin position="5"/>
        <end position="69"/>
    </location>
</feature>
<dbReference type="FunFam" id="2.60.260.20:FF:000004">
    <property type="entry name" value="Molecular chaperone DnaJ"/>
    <property type="match status" value="1"/>
</dbReference>
<dbReference type="PANTHER" id="PTHR43096:SF48">
    <property type="entry name" value="CHAPERONE PROTEIN DNAJ"/>
    <property type="match status" value="1"/>
</dbReference>
<dbReference type="SUPFAM" id="SSF57938">
    <property type="entry name" value="DnaJ/Hsp40 cysteine-rich domain"/>
    <property type="match status" value="1"/>
</dbReference>
<feature type="binding site" evidence="13">
    <location>
        <position position="186"/>
    </location>
    <ligand>
        <name>Zn(2+)</name>
        <dbReference type="ChEBI" id="CHEBI:29105"/>
        <label>2</label>
    </ligand>
</feature>
<feature type="binding site" evidence="13">
    <location>
        <position position="203"/>
    </location>
    <ligand>
        <name>Zn(2+)</name>
        <dbReference type="ChEBI" id="CHEBI:29105"/>
        <label>1</label>
    </ligand>
</feature>
<feature type="binding site" evidence="13">
    <location>
        <position position="163"/>
    </location>
    <ligand>
        <name>Zn(2+)</name>
        <dbReference type="ChEBI" id="CHEBI:29105"/>
        <label>2</label>
    </ligand>
</feature>
<evidence type="ECO:0000256" key="2">
    <source>
        <dbReference type="ARBA" id="ARBA00011738"/>
    </source>
</evidence>
<sequence length="373" mass="40843">MSKRDYYEVLGVGRDASSDEIRKAYRKLARQYHPDVNKSPDAEGKFKEATEAYEVLRDDQKKARYDQFGHADPNAAGAGFGGFGGGASDFGFGDIFDMFFGGGRRNPNAPRQGADLEYRLTIEFKDAVFGKEMDIPVPRTETCSDCHGNGAQAGTHPEVCSVCKGSGQAESVQNTPFGRVVNKRVCHQCNGRGKIIREKCKTCSGAGQVKKRRSIHINIPRGIDEGKQLRISGEGEAGVNGGPAGDLYIVIEVRPHEFFKRDGINITCEMPITFSQAALGDEIVVPTLEGRASLKITAGTQSGVEFRLRGKGVPRLYGNGHGDQLVKVRVVTPTRMTDEQKKALREFGKISGDYVSEQNNSFFDKMKRAFTGD</sequence>
<dbReference type="GO" id="GO:0031072">
    <property type="term" value="F:heat shock protein binding"/>
    <property type="evidence" value="ECO:0007669"/>
    <property type="project" value="InterPro"/>
</dbReference>
<dbReference type="Gene3D" id="2.10.230.10">
    <property type="entry name" value="Heat shock protein DnaJ, cysteine-rich domain"/>
    <property type="match status" value="1"/>
</dbReference>
<evidence type="ECO:0000256" key="12">
    <source>
        <dbReference type="ARBA" id="ARBA00067609"/>
    </source>
</evidence>
<dbReference type="NCBIfam" id="NF010873">
    <property type="entry name" value="PRK14280.1"/>
    <property type="match status" value="1"/>
</dbReference>
<dbReference type="GO" id="GO:0006260">
    <property type="term" value="P:DNA replication"/>
    <property type="evidence" value="ECO:0007669"/>
    <property type="project" value="UniProtKB-KW"/>
</dbReference>
<feature type="binding site" evidence="13">
    <location>
        <position position="189"/>
    </location>
    <ligand>
        <name>Zn(2+)</name>
        <dbReference type="ChEBI" id="CHEBI:29105"/>
        <label>2</label>
    </ligand>
</feature>
<accession>A0A1H2R9V6</accession>
<dbReference type="InterPro" id="IPR036410">
    <property type="entry name" value="HSP_DnaJ_Cys-rich_dom_sf"/>
</dbReference>